<dbReference type="PANTHER" id="PTHR42852:SF6">
    <property type="entry name" value="THIOL:DISULFIDE INTERCHANGE PROTEIN DSBE"/>
    <property type="match status" value="1"/>
</dbReference>
<name>A0A2W5KQB1_9GAMM</name>
<dbReference type="AlphaFoldDB" id="A0A2W5KQB1"/>
<comment type="subcellular location">
    <subcellularLocation>
        <location evidence="1">Cell envelope</location>
    </subcellularLocation>
</comment>
<dbReference type="PROSITE" id="PS51352">
    <property type="entry name" value="THIOREDOXIN_2"/>
    <property type="match status" value="1"/>
</dbReference>
<dbReference type="Gene3D" id="3.40.30.10">
    <property type="entry name" value="Glutaredoxin"/>
    <property type="match status" value="1"/>
</dbReference>
<feature type="signal peptide" evidence="5">
    <location>
        <begin position="1"/>
        <end position="20"/>
    </location>
</feature>
<evidence type="ECO:0000313" key="7">
    <source>
        <dbReference type="EMBL" id="PZQ18239.1"/>
    </source>
</evidence>
<dbReference type="InterPro" id="IPR036249">
    <property type="entry name" value="Thioredoxin-like_sf"/>
</dbReference>
<dbReference type="GO" id="GO:0030313">
    <property type="term" value="C:cell envelope"/>
    <property type="evidence" value="ECO:0007669"/>
    <property type="project" value="UniProtKB-SubCell"/>
</dbReference>
<dbReference type="InterPro" id="IPR050553">
    <property type="entry name" value="Thioredoxin_ResA/DsbE_sf"/>
</dbReference>
<reference evidence="7 8" key="1">
    <citation type="submission" date="2017-08" db="EMBL/GenBank/DDBJ databases">
        <title>Infants hospitalized years apart are colonized by the same room-sourced microbial strains.</title>
        <authorList>
            <person name="Brooks B."/>
            <person name="Olm M.R."/>
            <person name="Firek B.A."/>
            <person name="Baker R."/>
            <person name="Thomas B.C."/>
            <person name="Morowitz M.J."/>
            <person name="Banfield J.F."/>
        </authorList>
    </citation>
    <scope>NUCLEOTIDE SEQUENCE [LARGE SCALE GENOMIC DNA]</scope>
    <source>
        <strain evidence="7">S2_005_003_R2_42</strain>
    </source>
</reference>
<comment type="caution">
    <text evidence="7">The sequence shown here is derived from an EMBL/GenBank/DDBJ whole genome shotgun (WGS) entry which is preliminary data.</text>
</comment>
<protein>
    <submittedName>
        <fullName evidence="7">TlpA family protein disulfide reductase</fullName>
    </submittedName>
</protein>
<dbReference type="GO" id="GO:0016209">
    <property type="term" value="F:antioxidant activity"/>
    <property type="evidence" value="ECO:0007669"/>
    <property type="project" value="InterPro"/>
</dbReference>
<evidence type="ECO:0000256" key="2">
    <source>
        <dbReference type="ARBA" id="ARBA00022748"/>
    </source>
</evidence>
<feature type="domain" description="Thioredoxin" evidence="6">
    <location>
        <begin position="27"/>
        <end position="165"/>
    </location>
</feature>
<dbReference type="Pfam" id="PF00578">
    <property type="entry name" value="AhpC-TSA"/>
    <property type="match status" value="1"/>
</dbReference>
<dbReference type="PANTHER" id="PTHR42852">
    <property type="entry name" value="THIOL:DISULFIDE INTERCHANGE PROTEIN DSBE"/>
    <property type="match status" value="1"/>
</dbReference>
<dbReference type="InterPro" id="IPR000866">
    <property type="entry name" value="AhpC/TSA"/>
</dbReference>
<evidence type="ECO:0000256" key="4">
    <source>
        <dbReference type="ARBA" id="ARBA00023284"/>
    </source>
</evidence>
<sequence>MKHLIVSLLLAALASGPVAAAAPAKDAAAPGARPTLAVTTLDGKPWSLADQRGKWVIVNFWATWCAPCIKEMPEFSAFVAERDDVVAIGLEIGDEERAEVDAFLVKRPVVYPIAQVPMSDPPADFGAPRGLPTTYLIAPDGTVAKKFMGPVTRRDLEQVIAGHHAG</sequence>
<evidence type="ECO:0000259" key="6">
    <source>
        <dbReference type="PROSITE" id="PS51352"/>
    </source>
</evidence>
<evidence type="ECO:0000256" key="5">
    <source>
        <dbReference type="SAM" id="SignalP"/>
    </source>
</evidence>
<accession>A0A2W5KQB1</accession>
<keyword evidence="2" id="KW-0201">Cytochrome c-type biogenesis</keyword>
<keyword evidence="3" id="KW-1015">Disulfide bond</keyword>
<dbReference type="CDD" id="cd02966">
    <property type="entry name" value="TlpA_like_family"/>
    <property type="match status" value="1"/>
</dbReference>
<dbReference type="GO" id="GO:0017004">
    <property type="term" value="P:cytochrome complex assembly"/>
    <property type="evidence" value="ECO:0007669"/>
    <property type="project" value="UniProtKB-KW"/>
</dbReference>
<organism evidence="7 8">
    <name type="scientific">Rhodanobacter denitrificans</name>
    <dbReference type="NCBI Taxonomy" id="666685"/>
    <lineage>
        <taxon>Bacteria</taxon>
        <taxon>Pseudomonadati</taxon>
        <taxon>Pseudomonadota</taxon>
        <taxon>Gammaproteobacteria</taxon>
        <taxon>Lysobacterales</taxon>
        <taxon>Rhodanobacteraceae</taxon>
        <taxon>Rhodanobacter</taxon>
    </lineage>
</organism>
<dbReference type="SUPFAM" id="SSF52833">
    <property type="entry name" value="Thioredoxin-like"/>
    <property type="match status" value="1"/>
</dbReference>
<evidence type="ECO:0000256" key="3">
    <source>
        <dbReference type="ARBA" id="ARBA00023157"/>
    </source>
</evidence>
<evidence type="ECO:0000313" key="8">
    <source>
        <dbReference type="Proteomes" id="UP000249046"/>
    </source>
</evidence>
<gene>
    <name evidence="7" type="ORF">DI564_02685</name>
</gene>
<proteinExistence type="predicted"/>
<feature type="chain" id="PRO_5016111260" evidence="5">
    <location>
        <begin position="21"/>
        <end position="166"/>
    </location>
</feature>
<keyword evidence="4" id="KW-0676">Redox-active center</keyword>
<dbReference type="Proteomes" id="UP000249046">
    <property type="component" value="Unassembled WGS sequence"/>
</dbReference>
<evidence type="ECO:0000256" key="1">
    <source>
        <dbReference type="ARBA" id="ARBA00004196"/>
    </source>
</evidence>
<keyword evidence="5" id="KW-0732">Signal</keyword>
<dbReference type="EMBL" id="QFPO01000003">
    <property type="protein sequence ID" value="PZQ18239.1"/>
    <property type="molecule type" value="Genomic_DNA"/>
</dbReference>
<dbReference type="GO" id="GO:0016491">
    <property type="term" value="F:oxidoreductase activity"/>
    <property type="evidence" value="ECO:0007669"/>
    <property type="project" value="InterPro"/>
</dbReference>
<dbReference type="InterPro" id="IPR013766">
    <property type="entry name" value="Thioredoxin_domain"/>
</dbReference>